<evidence type="ECO:0000313" key="4">
    <source>
        <dbReference type="Proteomes" id="UP000250140"/>
    </source>
</evidence>
<dbReference type="InterPro" id="IPR036236">
    <property type="entry name" value="Znf_C2H2_sf"/>
</dbReference>
<dbReference type="GO" id="GO:0008270">
    <property type="term" value="F:zinc ion binding"/>
    <property type="evidence" value="ECO:0007669"/>
    <property type="project" value="UniProtKB-KW"/>
</dbReference>
<keyword evidence="1" id="KW-0479">Metal-binding</keyword>
<dbReference type="Pfam" id="PF24537">
    <property type="entry name" value="zf-C2H2_fungi"/>
    <property type="match status" value="1"/>
</dbReference>
<dbReference type="AlphaFoldDB" id="A0A8E2EN39"/>
<dbReference type="PROSITE" id="PS50157">
    <property type="entry name" value="ZINC_FINGER_C2H2_2"/>
    <property type="match status" value="1"/>
</dbReference>
<dbReference type="PROSITE" id="PS00028">
    <property type="entry name" value="ZINC_FINGER_C2H2_1"/>
    <property type="match status" value="1"/>
</dbReference>
<proteinExistence type="predicted"/>
<keyword evidence="1" id="KW-0862">Zinc</keyword>
<dbReference type="EMBL" id="KV751068">
    <property type="protein sequence ID" value="OCL01767.1"/>
    <property type="molecule type" value="Genomic_DNA"/>
</dbReference>
<dbReference type="Proteomes" id="UP000250140">
    <property type="component" value="Unassembled WGS sequence"/>
</dbReference>
<keyword evidence="1" id="KW-0863">Zinc-finger</keyword>
<gene>
    <name evidence="3" type="ORF">AOQ84DRAFT_357723</name>
</gene>
<name>A0A8E2EN39_9PEZI</name>
<keyword evidence="4" id="KW-1185">Reference proteome</keyword>
<dbReference type="Pfam" id="PF00096">
    <property type="entry name" value="zf-C2H2"/>
    <property type="match status" value="1"/>
</dbReference>
<dbReference type="Gene3D" id="3.30.160.60">
    <property type="entry name" value="Classic Zinc Finger"/>
    <property type="match status" value="1"/>
</dbReference>
<reference evidence="3 4" key="1">
    <citation type="journal article" date="2016" name="Nat. Commun.">
        <title>Ectomycorrhizal ecology is imprinted in the genome of the dominant symbiotic fungus Cenococcum geophilum.</title>
        <authorList>
            <consortium name="DOE Joint Genome Institute"/>
            <person name="Peter M."/>
            <person name="Kohler A."/>
            <person name="Ohm R.A."/>
            <person name="Kuo A."/>
            <person name="Krutzmann J."/>
            <person name="Morin E."/>
            <person name="Arend M."/>
            <person name="Barry K.W."/>
            <person name="Binder M."/>
            <person name="Choi C."/>
            <person name="Clum A."/>
            <person name="Copeland A."/>
            <person name="Grisel N."/>
            <person name="Haridas S."/>
            <person name="Kipfer T."/>
            <person name="LaButti K."/>
            <person name="Lindquist E."/>
            <person name="Lipzen A."/>
            <person name="Maire R."/>
            <person name="Meier B."/>
            <person name="Mihaltcheva S."/>
            <person name="Molinier V."/>
            <person name="Murat C."/>
            <person name="Poggeler S."/>
            <person name="Quandt C.A."/>
            <person name="Sperisen C."/>
            <person name="Tritt A."/>
            <person name="Tisserant E."/>
            <person name="Crous P.W."/>
            <person name="Henrissat B."/>
            <person name="Nehls U."/>
            <person name="Egli S."/>
            <person name="Spatafora J.W."/>
            <person name="Grigoriev I.V."/>
            <person name="Martin F.M."/>
        </authorList>
    </citation>
    <scope>NUCLEOTIDE SEQUENCE [LARGE SCALE GENOMIC DNA]</scope>
    <source>
        <strain evidence="3 4">CBS 207.34</strain>
    </source>
</reference>
<sequence length="205" mass="23181">MSADSVLYSQQNSVSGRLPGVFICDCCPKKPKKFDSKEELRLHELEKQYTCQYCPNRFKNTNELERHQNSLHLRRQSWSCAGLAGVRAAFYPSLTHARADVCGYCGEEFANPANWDARSMHLNHVHKFGECNQAKKFFRAEHFRQHLKYSHAAPSGKWTNMLENACRNDEPPFKDRVGSIGSIAGSSTVALLAPKPGVIEVHDEL</sequence>
<accession>A0A8E2EN39</accession>
<dbReference type="InterPro" id="IPR057026">
    <property type="entry name" value="Znf-C2H2_ascomycetes"/>
</dbReference>
<dbReference type="OrthoDB" id="3524154at2759"/>
<dbReference type="SMART" id="SM00355">
    <property type="entry name" value="ZnF_C2H2"/>
    <property type="match status" value="3"/>
</dbReference>
<dbReference type="SUPFAM" id="SSF57667">
    <property type="entry name" value="beta-beta-alpha zinc fingers"/>
    <property type="match status" value="1"/>
</dbReference>
<evidence type="ECO:0000313" key="3">
    <source>
        <dbReference type="EMBL" id="OCL01767.1"/>
    </source>
</evidence>
<protein>
    <recommendedName>
        <fullName evidence="2">C2H2-type domain-containing protein</fullName>
    </recommendedName>
</protein>
<feature type="domain" description="C2H2-type" evidence="2">
    <location>
        <begin position="49"/>
        <end position="77"/>
    </location>
</feature>
<organism evidence="3 4">
    <name type="scientific">Glonium stellatum</name>
    <dbReference type="NCBI Taxonomy" id="574774"/>
    <lineage>
        <taxon>Eukaryota</taxon>
        <taxon>Fungi</taxon>
        <taxon>Dikarya</taxon>
        <taxon>Ascomycota</taxon>
        <taxon>Pezizomycotina</taxon>
        <taxon>Dothideomycetes</taxon>
        <taxon>Pleosporomycetidae</taxon>
        <taxon>Gloniales</taxon>
        <taxon>Gloniaceae</taxon>
        <taxon>Glonium</taxon>
    </lineage>
</organism>
<dbReference type="InterPro" id="IPR013087">
    <property type="entry name" value="Znf_C2H2_type"/>
</dbReference>
<evidence type="ECO:0000259" key="2">
    <source>
        <dbReference type="PROSITE" id="PS50157"/>
    </source>
</evidence>
<evidence type="ECO:0000256" key="1">
    <source>
        <dbReference type="PROSITE-ProRule" id="PRU00042"/>
    </source>
</evidence>